<dbReference type="Proteomes" id="UP001060919">
    <property type="component" value="Chromosome"/>
</dbReference>
<evidence type="ECO:0000313" key="1">
    <source>
        <dbReference type="EMBL" id="BDS10879.1"/>
    </source>
</evidence>
<protein>
    <submittedName>
        <fullName evidence="1">Uncharacterized protein</fullName>
    </submittedName>
</protein>
<organism evidence="1 2">
    <name type="scientific">Aureispira anguillae</name>
    <dbReference type="NCBI Taxonomy" id="2864201"/>
    <lineage>
        <taxon>Bacteria</taxon>
        <taxon>Pseudomonadati</taxon>
        <taxon>Bacteroidota</taxon>
        <taxon>Saprospiria</taxon>
        <taxon>Saprospirales</taxon>
        <taxon>Saprospiraceae</taxon>
        <taxon>Aureispira</taxon>
    </lineage>
</organism>
<gene>
    <name evidence="1" type="ORF">AsAng_0015890</name>
</gene>
<accession>A0A915YD53</accession>
<name>A0A915YD53_9BACT</name>
<keyword evidence="2" id="KW-1185">Reference proteome</keyword>
<evidence type="ECO:0000313" key="2">
    <source>
        <dbReference type="Proteomes" id="UP001060919"/>
    </source>
</evidence>
<dbReference type="AlphaFoldDB" id="A0A915YD53"/>
<proteinExistence type="predicted"/>
<reference evidence="1" key="1">
    <citation type="submission" date="2022-09" db="EMBL/GenBank/DDBJ databases">
        <title>Aureispira anguillicida sp. nov., isolated from Leptocephalus of Japanese eel Anguilla japonica.</title>
        <authorList>
            <person name="Yuasa K."/>
            <person name="Mekata T."/>
            <person name="Ikunari K."/>
        </authorList>
    </citation>
    <scope>NUCLEOTIDE SEQUENCE</scope>
    <source>
        <strain evidence="1">EL160426</strain>
    </source>
</reference>
<dbReference type="KEGG" id="aup:AsAng_0015890"/>
<sequence>MGQIELGTKSISFFMKKNKKTIQIRTYLGCF</sequence>
<dbReference type="EMBL" id="AP026867">
    <property type="protein sequence ID" value="BDS10879.1"/>
    <property type="molecule type" value="Genomic_DNA"/>
</dbReference>